<evidence type="ECO:0000256" key="1">
    <source>
        <dbReference type="SAM" id="Phobius"/>
    </source>
</evidence>
<keyword evidence="1" id="KW-0472">Membrane</keyword>
<evidence type="ECO:0000313" key="3">
    <source>
        <dbReference type="Proteomes" id="UP001500822"/>
    </source>
</evidence>
<feature type="transmembrane region" description="Helical" evidence="1">
    <location>
        <begin position="39"/>
        <end position="58"/>
    </location>
</feature>
<gene>
    <name evidence="2" type="ORF">GCM10023217_10180</name>
</gene>
<accession>A0ABP8Z114</accession>
<protein>
    <recommendedName>
        <fullName evidence="4">PH domain-containing protein</fullName>
    </recommendedName>
</protein>
<name>A0ABP8Z114_9ACTN</name>
<comment type="caution">
    <text evidence="2">The sequence shown here is derived from an EMBL/GenBank/DDBJ whole genome shotgun (WGS) entry which is preliminary data.</text>
</comment>
<reference evidence="3" key="1">
    <citation type="journal article" date="2019" name="Int. J. Syst. Evol. Microbiol.">
        <title>The Global Catalogue of Microorganisms (GCM) 10K type strain sequencing project: providing services to taxonomists for standard genome sequencing and annotation.</title>
        <authorList>
            <consortium name="The Broad Institute Genomics Platform"/>
            <consortium name="The Broad Institute Genome Sequencing Center for Infectious Disease"/>
            <person name="Wu L."/>
            <person name="Ma J."/>
        </authorList>
    </citation>
    <scope>NUCLEOTIDE SEQUENCE [LARGE SCALE GENOMIC DNA]</scope>
    <source>
        <strain evidence="3">JCM 18077</strain>
    </source>
</reference>
<keyword evidence="1" id="KW-1133">Transmembrane helix</keyword>
<sequence length="156" mass="16335">MNKPVQHWATPIPAGVALIGVGAAFAVAAAASYTEGPAMILFAIAAAVVIASGAVALLRRPRLSLAAGPLLTVGTLRGRFDLGPDDIESIELLATRRLAFRARQLLVETTEHRLMVFGQWDLGVNPAAVAEELVAAGFVVKDRTRGDAAAQEPDLD</sequence>
<evidence type="ECO:0008006" key="4">
    <source>
        <dbReference type="Google" id="ProtNLM"/>
    </source>
</evidence>
<proteinExistence type="predicted"/>
<feature type="transmembrane region" description="Helical" evidence="1">
    <location>
        <begin position="12"/>
        <end position="33"/>
    </location>
</feature>
<dbReference type="RefSeq" id="WP_345312668.1">
    <property type="nucleotide sequence ID" value="NZ_BAABIE010000003.1"/>
</dbReference>
<keyword evidence="1" id="KW-0812">Transmembrane</keyword>
<evidence type="ECO:0000313" key="2">
    <source>
        <dbReference type="EMBL" id="GAA4743395.1"/>
    </source>
</evidence>
<organism evidence="2 3">
    <name type="scientific">Gordonia alkaliphila</name>
    <dbReference type="NCBI Taxonomy" id="1053547"/>
    <lineage>
        <taxon>Bacteria</taxon>
        <taxon>Bacillati</taxon>
        <taxon>Actinomycetota</taxon>
        <taxon>Actinomycetes</taxon>
        <taxon>Mycobacteriales</taxon>
        <taxon>Gordoniaceae</taxon>
        <taxon>Gordonia</taxon>
    </lineage>
</organism>
<dbReference type="Proteomes" id="UP001500822">
    <property type="component" value="Unassembled WGS sequence"/>
</dbReference>
<keyword evidence="3" id="KW-1185">Reference proteome</keyword>
<dbReference type="EMBL" id="BAABIE010000003">
    <property type="protein sequence ID" value="GAA4743395.1"/>
    <property type="molecule type" value="Genomic_DNA"/>
</dbReference>